<dbReference type="SUPFAM" id="SSF101386">
    <property type="entry name" value="all-alpha NTP pyrophosphatases"/>
    <property type="match status" value="1"/>
</dbReference>
<dbReference type="RefSeq" id="WP_200250015.1">
    <property type="nucleotide sequence ID" value="NZ_NRRY01000067.1"/>
</dbReference>
<proteinExistence type="predicted"/>
<dbReference type="AlphaFoldDB" id="A0A9X1B712"/>
<name>A0A9X1B712_9GAMM</name>
<dbReference type="Pfam" id="PF03819">
    <property type="entry name" value="MazG"/>
    <property type="match status" value="1"/>
</dbReference>
<dbReference type="Gene3D" id="1.10.287.1080">
    <property type="entry name" value="MazG-like"/>
    <property type="match status" value="1"/>
</dbReference>
<dbReference type="PANTHER" id="PTHR42692:SF1">
    <property type="entry name" value="NUCLEOTIDE PYROPHOSPHOHYDROLASE"/>
    <property type="match status" value="1"/>
</dbReference>
<comment type="caution">
    <text evidence="2">The sequence shown here is derived from an EMBL/GenBank/DDBJ whole genome shotgun (WGS) entry which is preliminary data.</text>
</comment>
<protein>
    <recommendedName>
        <fullName evidence="1">NTP pyrophosphohydrolase MazG-like domain-containing protein</fullName>
    </recommendedName>
</protein>
<evidence type="ECO:0000313" key="2">
    <source>
        <dbReference type="EMBL" id="MBK1621317.1"/>
    </source>
</evidence>
<evidence type="ECO:0000313" key="3">
    <source>
        <dbReference type="Proteomes" id="UP001138768"/>
    </source>
</evidence>
<organism evidence="2 3">
    <name type="scientific">Lamprobacter modestohalophilus</name>
    <dbReference type="NCBI Taxonomy" id="1064514"/>
    <lineage>
        <taxon>Bacteria</taxon>
        <taxon>Pseudomonadati</taxon>
        <taxon>Pseudomonadota</taxon>
        <taxon>Gammaproteobacteria</taxon>
        <taxon>Chromatiales</taxon>
        <taxon>Chromatiaceae</taxon>
        <taxon>Lamprobacter</taxon>
    </lineage>
</organism>
<keyword evidence="3" id="KW-1185">Reference proteome</keyword>
<gene>
    <name evidence="2" type="ORF">CKO42_23450</name>
</gene>
<reference evidence="2 3" key="1">
    <citation type="journal article" date="2020" name="Microorganisms">
        <title>Osmotic Adaptation and Compatible Solute Biosynthesis of Phototrophic Bacteria as Revealed from Genome Analyses.</title>
        <authorList>
            <person name="Imhoff J.F."/>
            <person name="Rahn T."/>
            <person name="Kunzel S."/>
            <person name="Keller A."/>
            <person name="Neulinger S.C."/>
        </authorList>
    </citation>
    <scope>NUCLEOTIDE SEQUENCE [LARGE SCALE GENOMIC DNA]</scope>
    <source>
        <strain evidence="2 3">DSM 25653</strain>
    </source>
</reference>
<accession>A0A9X1B712</accession>
<dbReference type="InterPro" id="IPR004518">
    <property type="entry name" value="MazG-like_dom"/>
</dbReference>
<feature type="domain" description="NTP pyrophosphohydrolase MazG-like" evidence="1">
    <location>
        <begin position="26"/>
        <end position="93"/>
    </location>
</feature>
<dbReference type="InterPro" id="IPR047046">
    <property type="entry name" value="YpjD/YvdC"/>
</dbReference>
<dbReference type="EMBL" id="NRRY01000067">
    <property type="protein sequence ID" value="MBK1621317.1"/>
    <property type="molecule type" value="Genomic_DNA"/>
</dbReference>
<dbReference type="Proteomes" id="UP001138768">
    <property type="component" value="Unassembled WGS sequence"/>
</dbReference>
<evidence type="ECO:0000259" key="1">
    <source>
        <dbReference type="Pfam" id="PF03819"/>
    </source>
</evidence>
<sequence>MELSQAQARVDGWVREHGGYWDRFHILARLSEELGEVAGALQREQGLRPRQSSADLGEEVGDLLFTLIAFANANGLALDACLGKVLEKIEIRDGEAWKAKER</sequence>
<dbReference type="PANTHER" id="PTHR42692">
    <property type="entry name" value="NUCLEOTIDE PYROPHOSPHOHYDROLASE"/>
    <property type="match status" value="1"/>
</dbReference>